<dbReference type="STRING" id="64971.SAMN05421831_102166"/>
<reference evidence="4" key="1">
    <citation type="submission" date="2016-10" db="EMBL/GenBank/DDBJ databases">
        <authorList>
            <person name="Varghese N."/>
            <person name="Submissions S."/>
        </authorList>
    </citation>
    <scope>NUCLEOTIDE SEQUENCE [LARGE SCALE GENOMIC DNA]</scope>
    <source>
        <strain evidence="4">DSM 7165</strain>
    </source>
</reference>
<proteinExistence type="predicted"/>
<name>A0A1H6R5Y2_9GAMM</name>
<dbReference type="PANTHER" id="PTHR43861">
    <property type="entry name" value="TRANS-ACONITATE 2-METHYLTRANSFERASE-RELATED"/>
    <property type="match status" value="1"/>
</dbReference>
<dbReference type="Pfam" id="PF13946">
    <property type="entry name" value="DUF4214"/>
    <property type="match status" value="1"/>
</dbReference>
<evidence type="ECO:0000259" key="2">
    <source>
        <dbReference type="Pfam" id="PF13946"/>
    </source>
</evidence>
<dbReference type="CDD" id="cd02440">
    <property type="entry name" value="AdoMet_MTases"/>
    <property type="match status" value="1"/>
</dbReference>
<keyword evidence="4" id="KW-1185">Reference proteome</keyword>
<dbReference type="Proteomes" id="UP000242999">
    <property type="component" value="Unassembled WGS sequence"/>
</dbReference>
<evidence type="ECO:0000313" key="3">
    <source>
        <dbReference type="EMBL" id="SEI46602.1"/>
    </source>
</evidence>
<dbReference type="InterPro" id="IPR029063">
    <property type="entry name" value="SAM-dependent_MTases_sf"/>
</dbReference>
<dbReference type="Gene3D" id="3.40.50.150">
    <property type="entry name" value="Vaccinia Virus protein VP39"/>
    <property type="match status" value="1"/>
</dbReference>
<keyword evidence="1" id="KW-0175">Coiled coil</keyword>
<dbReference type="Pfam" id="PF13489">
    <property type="entry name" value="Methyltransf_23"/>
    <property type="match status" value="1"/>
</dbReference>
<dbReference type="AlphaFoldDB" id="A0A1H6R5Y2"/>
<dbReference type="OrthoDB" id="9801609at2"/>
<sequence>MQDLDLTCLFSYQDEDFILQAYLHLLGREPDPQGLADYLHALRSGHYPKWRILAALASSAEFKAQHPQPPKVLKGYIRKHKLLKLPGVATCARVLQLWRLPQQLAATRAEIERLQVLQERKRLWSPEAQAPDLHVCITEKSQLAQQRQRALGAQNKEAWLQYLTSLEANQDALMQALALQRQQHGRLKTDLMRQISMRALQEHLQSVQDQLNQKIAELRDHLEQKIDRMSAQDQQALKRQLDGLTYQVTSLRQGLSAPACTETENTTHHTSQQTDPTPQALDALYLALEDKFRGSQQAVHQHLKIHLQHIDNLKSQQTSLRIADIGCGRGEWVAQCQAAGHQVIGVDMNASMVQSLQDQGLTGVLADGIQWLQTQPAASLDVVTGFHIAEHLEFTTLITFIDAAWHALTDQGYLILETPNPENLVVGAYSFYLDPTHKNPIPPLTLEFLLQARGFTQTQIIRLNPRQEVDTSPLAEHWFTTATDYAIYACKSQSQAQILEDTQA</sequence>
<evidence type="ECO:0000256" key="1">
    <source>
        <dbReference type="SAM" id="Coils"/>
    </source>
</evidence>
<protein>
    <recommendedName>
        <fullName evidence="2">DUF4214 domain-containing protein</fullName>
    </recommendedName>
</protein>
<accession>A0A1H6R5Y2</accession>
<feature type="domain" description="DUF4214" evidence="2">
    <location>
        <begin position="13"/>
        <end position="65"/>
    </location>
</feature>
<dbReference type="InterPro" id="IPR025282">
    <property type="entry name" value="DUF4214"/>
</dbReference>
<feature type="coiled-coil region" evidence="1">
    <location>
        <begin position="197"/>
        <end position="239"/>
    </location>
</feature>
<dbReference type="PANTHER" id="PTHR43861:SF6">
    <property type="entry name" value="METHYLTRANSFERASE TYPE 11"/>
    <property type="match status" value="1"/>
</dbReference>
<organism evidence="3 4">
    <name type="scientific">Allopseudospirillum japonicum</name>
    <dbReference type="NCBI Taxonomy" id="64971"/>
    <lineage>
        <taxon>Bacteria</taxon>
        <taxon>Pseudomonadati</taxon>
        <taxon>Pseudomonadota</taxon>
        <taxon>Gammaproteobacteria</taxon>
        <taxon>Oceanospirillales</taxon>
        <taxon>Oceanospirillaceae</taxon>
        <taxon>Allopseudospirillum</taxon>
    </lineage>
</organism>
<dbReference type="SUPFAM" id="SSF53335">
    <property type="entry name" value="S-adenosyl-L-methionine-dependent methyltransferases"/>
    <property type="match status" value="1"/>
</dbReference>
<evidence type="ECO:0000313" key="4">
    <source>
        <dbReference type="Proteomes" id="UP000242999"/>
    </source>
</evidence>
<dbReference type="EMBL" id="FNYH01000002">
    <property type="protein sequence ID" value="SEI46602.1"/>
    <property type="molecule type" value="Genomic_DNA"/>
</dbReference>
<dbReference type="RefSeq" id="WP_093308511.1">
    <property type="nucleotide sequence ID" value="NZ_FNYH01000002.1"/>
</dbReference>
<gene>
    <name evidence="3" type="ORF">SAMN05421831_102166</name>
</gene>